<accession>A0A7D3Y067</accession>
<dbReference type="SUPFAM" id="SSF56601">
    <property type="entry name" value="beta-lactamase/transpeptidase-like"/>
    <property type="match status" value="2"/>
</dbReference>
<dbReference type="GO" id="GO:0000270">
    <property type="term" value="P:peptidoglycan metabolic process"/>
    <property type="evidence" value="ECO:0007669"/>
    <property type="project" value="TreeGrafter"/>
</dbReference>
<name>A0A7D3Y067_9BACL</name>
<dbReference type="InterPro" id="IPR000667">
    <property type="entry name" value="Peptidase_S13"/>
</dbReference>
<dbReference type="GO" id="GO:0006508">
    <property type="term" value="P:proteolysis"/>
    <property type="evidence" value="ECO:0007669"/>
    <property type="project" value="InterPro"/>
</dbReference>
<keyword evidence="2 4" id="KW-0378">Hydrolase</keyword>
<dbReference type="Pfam" id="PF02113">
    <property type="entry name" value="Peptidase_S13"/>
    <property type="match status" value="2"/>
</dbReference>
<keyword evidence="3" id="KW-0732">Signal</keyword>
<dbReference type="PRINTS" id="PR00922">
    <property type="entry name" value="DADACBPTASE3"/>
</dbReference>
<dbReference type="EC" id="3.4.16.4" evidence="4"/>
<dbReference type="Proteomes" id="UP000503088">
    <property type="component" value="Chromosome"/>
</dbReference>
<dbReference type="AlphaFoldDB" id="A0A7D3Y067"/>
<evidence type="ECO:0000313" key="5">
    <source>
        <dbReference type="Proteomes" id="UP000503088"/>
    </source>
</evidence>
<dbReference type="Gene3D" id="3.40.710.10">
    <property type="entry name" value="DD-peptidase/beta-lactamase superfamily"/>
    <property type="match status" value="3"/>
</dbReference>
<protein>
    <submittedName>
        <fullName evidence="4">D-alanyl-D-alanine carboxypeptidase/D-alanyl-D-alanine-endopeptidase</fullName>
        <ecNumber evidence="4">3.4.16.4</ecNumber>
    </submittedName>
</protein>
<evidence type="ECO:0000256" key="2">
    <source>
        <dbReference type="ARBA" id="ARBA00022801"/>
    </source>
</evidence>
<dbReference type="PANTHER" id="PTHR30023:SF0">
    <property type="entry name" value="PENICILLIN-SENSITIVE CARBOXYPEPTIDASE A"/>
    <property type="match status" value="1"/>
</dbReference>
<proteinExistence type="inferred from homology"/>
<dbReference type="GO" id="GO:0009002">
    <property type="term" value="F:serine-type D-Ala-D-Ala carboxypeptidase activity"/>
    <property type="evidence" value="ECO:0007669"/>
    <property type="project" value="UniProtKB-EC"/>
</dbReference>
<feature type="chain" id="PRO_5028964719" evidence="3">
    <location>
        <begin position="31"/>
        <end position="961"/>
    </location>
</feature>
<keyword evidence="4" id="KW-0121">Carboxypeptidase</keyword>
<dbReference type="NCBIfam" id="TIGR00666">
    <property type="entry name" value="PBP4"/>
    <property type="match status" value="2"/>
</dbReference>
<dbReference type="PANTHER" id="PTHR30023">
    <property type="entry name" value="D-ALANYL-D-ALANINE CARBOXYPEPTIDASE"/>
    <property type="match status" value="1"/>
</dbReference>
<keyword evidence="5" id="KW-1185">Reference proteome</keyword>
<dbReference type="Gene3D" id="3.50.80.20">
    <property type="entry name" value="D-Ala-D-Ala carboxypeptidase C, peptidase S13"/>
    <property type="match status" value="2"/>
</dbReference>
<feature type="signal peptide" evidence="3">
    <location>
        <begin position="1"/>
        <end position="30"/>
    </location>
</feature>
<dbReference type="InterPro" id="IPR012338">
    <property type="entry name" value="Beta-lactam/transpept-like"/>
</dbReference>
<evidence type="ECO:0000256" key="1">
    <source>
        <dbReference type="ARBA" id="ARBA00006096"/>
    </source>
</evidence>
<dbReference type="KEGG" id="kpul:GXN76_06515"/>
<organism evidence="4 5">
    <name type="scientific">Kroppenstedtia pulmonis</name>
    <dbReference type="NCBI Taxonomy" id="1380685"/>
    <lineage>
        <taxon>Bacteria</taxon>
        <taxon>Bacillati</taxon>
        <taxon>Bacillota</taxon>
        <taxon>Bacilli</taxon>
        <taxon>Bacillales</taxon>
        <taxon>Thermoactinomycetaceae</taxon>
        <taxon>Kroppenstedtia</taxon>
    </lineage>
</organism>
<evidence type="ECO:0000256" key="3">
    <source>
        <dbReference type="SAM" id="SignalP"/>
    </source>
</evidence>
<gene>
    <name evidence="4" type="primary">dacB</name>
    <name evidence="4" type="ORF">GXN76_06515</name>
</gene>
<keyword evidence="4" id="KW-0645">Protease</keyword>
<evidence type="ECO:0000313" key="4">
    <source>
        <dbReference type="EMBL" id="QKG84160.1"/>
    </source>
</evidence>
<reference evidence="4 5" key="1">
    <citation type="submission" date="2020-01" db="EMBL/GenBank/DDBJ databases">
        <authorList>
            <person name="Gulvik C.A."/>
            <person name="Batra D.G."/>
        </authorList>
    </citation>
    <scope>NUCLEOTIDE SEQUENCE [LARGE SCALE GENOMIC DNA]</scope>
    <source>
        <strain evidence="4 5">W9323</strain>
    </source>
</reference>
<comment type="similarity">
    <text evidence="1">Belongs to the peptidase S13 family.</text>
</comment>
<dbReference type="EMBL" id="CP048104">
    <property type="protein sequence ID" value="QKG84160.1"/>
    <property type="molecule type" value="Genomic_DNA"/>
</dbReference>
<sequence length="961" mass="105245">MFKMIRCFGTTLLVFVLALSSFLPTSDANASDKLLDQTLKQLVEEVKQTPAGKGMSVGYQVISLEDGRVLAENQGNKTFVPGSVAKLWVQGAAMTYLPEDPGFETELYVRGTVRENGVLKGDVILKGKGDPALSVQQLEKLARSLSNQGIRRVAGNILVDDTLFDSVPLGNSWMWDLEPYPASAQIGALSVNGNTVEVSVIPGWKGQAPRIKIYPAPSYVKVINRAQTTFGKQESLSITRVRGKNEIVVTGTIGVHHRGVKVQRTVDDPGYFTGSVLKDLLKKQGIRFQSRSRLLRGKVGSRDKRIGTVPSLKRDPLLRHMVKQDDALYAEMLLKHLGVSEKKEGSEEEGISVLRSFAKEITGDDRTFRPKDGSGRSRMSVMAPAHMTNLLMAMDKHIARETFFSSFHKAGEEGSLKKRMKGTLAEDNLAGVTTSAKGISGLTGIVTGGSGERLAFSIMVNGVKEKQAAEQLEDRIGETLASYPKSAQIRDGLEVKEYPLSPVLDPLLDLPGYEGVMDGVVVQSVDTGKILYAKNPHTRMTPASNTKLFTAATALNTLGPQYRYKTSIYLTGPLQKGVVRGDIVIQGRGDPSMASKGSLQVQDGVIVENIARDLKDRGIRKVEGGIQVDSSAFSDDVYGKGWAWDDESEYYQPQITALSVNRGTVRFDYLPGKKEGDPIRLSLTPKTEYVKVLDQVVTGPAGSKNTLKIQRDRGKNVIRLTGSLPLDFEGDYTRVPVEQPHLYTGTVLKEAMEEEGIRFTSGKVKERRAETKLSPFASYQSEPLSEIVRYLNKVSDNFYAEMILKTVGLKVAGEGTAENGLDEIDRYMKKIGLPEYYDMKDGSGLTRYNLFTPLQLTSLLTAQSKASHFAAFYHSLPIAGVDGTLRNRMKETAAEGNLSGKTGSLTHVSSLAGYVRTKDGELLCFSIIMNGYTEKSERALQDQIGAALADFSEKTTKERGR</sequence>